<protein>
    <submittedName>
        <fullName evidence="3">MarR family transcriptional regulator</fullName>
    </submittedName>
</protein>
<feature type="compositionally biased region" description="Low complexity" evidence="1">
    <location>
        <begin position="28"/>
        <end position="55"/>
    </location>
</feature>
<feature type="domain" description="HTH marR-type" evidence="2">
    <location>
        <begin position="67"/>
        <end position="199"/>
    </location>
</feature>
<proteinExistence type="predicted"/>
<dbReference type="PROSITE" id="PS50995">
    <property type="entry name" value="HTH_MARR_2"/>
    <property type="match status" value="1"/>
</dbReference>
<dbReference type="InterPro" id="IPR000835">
    <property type="entry name" value="HTH_MarR-typ"/>
</dbReference>
<feature type="region of interest" description="Disordered" evidence="1">
    <location>
        <begin position="1"/>
        <end position="61"/>
    </location>
</feature>
<dbReference type="PRINTS" id="PR00598">
    <property type="entry name" value="HTHMARR"/>
</dbReference>
<dbReference type="GO" id="GO:0003700">
    <property type="term" value="F:DNA-binding transcription factor activity"/>
    <property type="evidence" value="ECO:0007669"/>
    <property type="project" value="InterPro"/>
</dbReference>
<accession>A0A1Z2KXU1</accession>
<dbReference type="PANTHER" id="PTHR33164:SF43">
    <property type="entry name" value="HTH-TYPE TRANSCRIPTIONAL REPRESSOR YETL"/>
    <property type="match status" value="1"/>
</dbReference>
<sequence>MENETAGAAPVSRTGAARTSQAAVARTSQAGADPASQAGADPASQAGADPASPAGADRDAPALTRIRALPSWQLNRASARGRRLVSEALAREGMRMPHHAVLSAVSDLGPVAQAELGRTTGFDPKDMVGILNDLQAAGLITRAPDPADRRKNAISLTDEGGRRLVRLAELGDEANEELLAGLTPGERERFLELLGKVAEG</sequence>
<gene>
    <name evidence="3" type="ORF">SMD11_1188</name>
</gene>
<dbReference type="SUPFAM" id="SSF46785">
    <property type="entry name" value="Winged helix' DNA-binding domain"/>
    <property type="match status" value="1"/>
</dbReference>
<dbReference type="OrthoDB" id="4826718at2"/>
<dbReference type="EMBL" id="CP021744">
    <property type="protein sequence ID" value="ARZ66849.1"/>
    <property type="molecule type" value="Genomic_DNA"/>
</dbReference>
<evidence type="ECO:0000256" key="1">
    <source>
        <dbReference type="SAM" id="MobiDB-lite"/>
    </source>
</evidence>
<dbReference type="Pfam" id="PF12802">
    <property type="entry name" value="MarR_2"/>
    <property type="match status" value="1"/>
</dbReference>
<dbReference type="InterPro" id="IPR036390">
    <property type="entry name" value="WH_DNA-bd_sf"/>
</dbReference>
<evidence type="ECO:0000313" key="4">
    <source>
        <dbReference type="Proteomes" id="UP000195755"/>
    </source>
</evidence>
<organism evidence="3 4">
    <name type="scientific">Streptomyces albireticuli</name>
    <dbReference type="NCBI Taxonomy" id="1940"/>
    <lineage>
        <taxon>Bacteria</taxon>
        <taxon>Bacillati</taxon>
        <taxon>Actinomycetota</taxon>
        <taxon>Actinomycetes</taxon>
        <taxon>Kitasatosporales</taxon>
        <taxon>Streptomycetaceae</taxon>
        <taxon>Streptomyces</taxon>
    </lineage>
</organism>
<evidence type="ECO:0000259" key="2">
    <source>
        <dbReference type="PROSITE" id="PS50995"/>
    </source>
</evidence>
<dbReference type="InterPro" id="IPR039422">
    <property type="entry name" value="MarR/SlyA-like"/>
</dbReference>
<reference evidence="3 4" key="1">
    <citation type="submission" date="2017-06" db="EMBL/GenBank/DDBJ databases">
        <title>Streptomyces albireticuli Genome sequencing and assembly.</title>
        <authorList>
            <person name="Wang Y."/>
            <person name="Du B."/>
            <person name="Ding Y."/>
            <person name="Liu H."/>
            <person name="Hou Q."/>
            <person name="Liu K."/>
            <person name="Yao L."/>
            <person name="Wang C."/>
        </authorList>
    </citation>
    <scope>NUCLEOTIDE SEQUENCE [LARGE SCALE GENOMIC DNA]</scope>
    <source>
        <strain evidence="3 4">MDJK11</strain>
    </source>
</reference>
<evidence type="ECO:0000313" key="3">
    <source>
        <dbReference type="EMBL" id="ARZ66849.1"/>
    </source>
</evidence>
<dbReference type="PANTHER" id="PTHR33164">
    <property type="entry name" value="TRANSCRIPTIONAL REGULATOR, MARR FAMILY"/>
    <property type="match status" value="1"/>
</dbReference>
<dbReference type="InterPro" id="IPR036388">
    <property type="entry name" value="WH-like_DNA-bd_sf"/>
</dbReference>
<dbReference type="Proteomes" id="UP000195755">
    <property type="component" value="Chromosome"/>
</dbReference>
<name>A0A1Z2KXU1_9ACTN</name>
<dbReference type="SMART" id="SM00347">
    <property type="entry name" value="HTH_MARR"/>
    <property type="match status" value="1"/>
</dbReference>
<dbReference type="GO" id="GO:0006950">
    <property type="term" value="P:response to stress"/>
    <property type="evidence" value="ECO:0007669"/>
    <property type="project" value="TreeGrafter"/>
</dbReference>
<dbReference type="Gene3D" id="1.10.10.10">
    <property type="entry name" value="Winged helix-like DNA-binding domain superfamily/Winged helix DNA-binding domain"/>
    <property type="match status" value="1"/>
</dbReference>
<dbReference type="KEGG" id="salj:SMD11_1188"/>
<dbReference type="AlphaFoldDB" id="A0A1Z2KXU1"/>